<proteinExistence type="predicted"/>
<dbReference type="OrthoDB" id="4736977at2"/>
<evidence type="ECO:0000313" key="2">
    <source>
        <dbReference type="EMBL" id="KIQ70365.1"/>
    </source>
</evidence>
<reference evidence="2 3" key="1">
    <citation type="submission" date="2013-01" db="EMBL/GenBank/DDBJ databases">
        <authorList>
            <person name="Fiebig A."/>
            <person name="Goeker M."/>
            <person name="Klenk H.-P.P."/>
        </authorList>
    </citation>
    <scope>NUCLEOTIDE SEQUENCE [LARGE SCALE GENOMIC DNA]</scope>
    <source>
        <strain evidence="2 3">DSM 24838</strain>
    </source>
</reference>
<evidence type="ECO:0000313" key="3">
    <source>
        <dbReference type="Proteomes" id="UP000035100"/>
    </source>
</evidence>
<dbReference type="AlphaFoldDB" id="A0A0D0NQ15"/>
<keyword evidence="3" id="KW-1185">Reference proteome</keyword>
<sequence length="108" mass="12010">MYSFRKFVPALALAALTATTAVAQSTQDITVRNRSGMTLVNFWASAQSNNSWENELLGSRVLGNGQNYSMRIRNVVDCNYDFRMEFSNGNVVTDVVNICAIDTYTITP</sequence>
<accession>A0A0D0NQ15</accession>
<evidence type="ECO:0000256" key="1">
    <source>
        <dbReference type="SAM" id="SignalP"/>
    </source>
</evidence>
<comment type="caution">
    <text evidence="2">The sequence shown here is derived from an EMBL/GenBank/DDBJ whole genome shotgun (WGS) entry which is preliminary data.</text>
</comment>
<name>A0A0D0NQ15_9RHOB</name>
<protein>
    <submittedName>
        <fullName evidence="2">Uncharacterized protein</fullName>
    </submittedName>
</protein>
<feature type="chain" id="PRO_5002234725" evidence="1">
    <location>
        <begin position="24"/>
        <end position="108"/>
    </location>
</feature>
<organism evidence="2 3">
    <name type="scientific">Wenxinia marina DSM 24838</name>
    <dbReference type="NCBI Taxonomy" id="1123501"/>
    <lineage>
        <taxon>Bacteria</taxon>
        <taxon>Pseudomonadati</taxon>
        <taxon>Pseudomonadota</taxon>
        <taxon>Alphaproteobacteria</taxon>
        <taxon>Rhodobacterales</taxon>
        <taxon>Roseobacteraceae</taxon>
        <taxon>Wenxinia</taxon>
    </lineage>
</organism>
<dbReference type="STRING" id="1123501.Wenmar_00741"/>
<dbReference type="RefSeq" id="WP_018304109.1">
    <property type="nucleotide sequence ID" value="NZ_KB902312.1"/>
</dbReference>
<feature type="signal peptide" evidence="1">
    <location>
        <begin position="1"/>
        <end position="23"/>
    </location>
</feature>
<dbReference type="Proteomes" id="UP000035100">
    <property type="component" value="Unassembled WGS sequence"/>
</dbReference>
<gene>
    <name evidence="2" type="ORF">Wenmar_00741</name>
</gene>
<keyword evidence="1" id="KW-0732">Signal</keyword>
<dbReference type="EMBL" id="AONG01000005">
    <property type="protein sequence ID" value="KIQ70365.1"/>
    <property type="molecule type" value="Genomic_DNA"/>
</dbReference>